<dbReference type="GO" id="GO:0030288">
    <property type="term" value="C:outer membrane-bounded periplasmic space"/>
    <property type="evidence" value="ECO:0007669"/>
    <property type="project" value="UniProtKB-ARBA"/>
</dbReference>
<dbReference type="PANTHER" id="PTHR30290:SF9">
    <property type="entry name" value="OLIGOPEPTIDE-BINDING PROTEIN APPA"/>
    <property type="match status" value="1"/>
</dbReference>
<dbReference type="AlphaFoldDB" id="A0A1Y6BM68"/>
<name>A0A1Y6BM68_9PROT</name>
<proteinExistence type="inferred from homology"/>
<dbReference type="Proteomes" id="UP000192917">
    <property type="component" value="Unassembled WGS sequence"/>
</dbReference>
<dbReference type="Pfam" id="PF00496">
    <property type="entry name" value="SBP_bac_5"/>
    <property type="match status" value="1"/>
</dbReference>
<dbReference type="GO" id="GO:0015833">
    <property type="term" value="P:peptide transport"/>
    <property type="evidence" value="ECO:0007669"/>
    <property type="project" value="TreeGrafter"/>
</dbReference>
<feature type="signal peptide" evidence="5">
    <location>
        <begin position="1"/>
        <end position="20"/>
    </location>
</feature>
<keyword evidence="8" id="KW-1185">Reference proteome</keyword>
<keyword evidence="4 5" id="KW-0732">Signal</keyword>
<dbReference type="PIRSF" id="PIRSF002741">
    <property type="entry name" value="MppA"/>
    <property type="match status" value="1"/>
</dbReference>
<dbReference type="RefSeq" id="WP_085122682.1">
    <property type="nucleotide sequence ID" value="NZ_FWZX01000006.1"/>
</dbReference>
<dbReference type="GO" id="GO:0043190">
    <property type="term" value="C:ATP-binding cassette (ABC) transporter complex"/>
    <property type="evidence" value="ECO:0007669"/>
    <property type="project" value="InterPro"/>
</dbReference>
<evidence type="ECO:0000256" key="4">
    <source>
        <dbReference type="ARBA" id="ARBA00022729"/>
    </source>
</evidence>
<dbReference type="Gene3D" id="3.90.76.10">
    <property type="entry name" value="Dipeptide-binding Protein, Domain 1"/>
    <property type="match status" value="1"/>
</dbReference>
<evidence type="ECO:0000313" key="7">
    <source>
        <dbReference type="EMBL" id="SMF19144.1"/>
    </source>
</evidence>
<comment type="similarity">
    <text evidence="2">Belongs to the bacterial solute-binding protein 5 family.</text>
</comment>
<dbReference type="InterPro" id="IPR030678">
    <property type="entry name" value="Peptide/Ni-bd"/>
</dbReference>
<dbReference type="SUPFAM" id="SSF53850">
    <property type="entry name" value="Periplasmic binding protein-like II"/>
    <property type="match status" value="1"/>
</dbReference>
<evidence type="ECO:0000259" key="6">
    <source>
        <dbReference type="Pfam" id="PF00496"/>
    </source>
</evidence>
<dbReference type="STRING" id="560819.SAMN05428998_106207"/>
<dbReference type="CDD" id="cd08498">
    <property type="entry name" value="PBP2_NikA_DppA_OppA_like_2"/>
    <property type="match status" value="1"/>
</dbReference>
<protein>
    <submittedName>
        <fullName evidence="7">Peptide/nickel transport system substrate-binding protein</fullName>
    </submittedName>
</protein>
<dbReference type="Gene3D" id="3.40.190.10">
    <property type="entry name" value="Periplasmic binding protein-like II"/>
    <property type="match status" value="1"/>
</dbReference>
<feature type="domain" description="Solute-binding protein family 5" evidence="6">
    <location>
        <begin position="77"/>
        <end position="448"/>
    </location>
</feature>
<evidence type="ECO:0000313" key="8">
    <source>
        <dbReference type="Proteomes" id="UP000192917"/>
    </source>
</evidence>
<dbReference type="InterPro" id="IPR000914">
    <property type="entry name" value="SBP_5_dom"/>
</dbReference>
<evidence type="ECO:0000256" key="5">
    <source>
        <dbReference type="SAM" id="SignalP"/>
    </source>
</evidence>
<evidence type="ECO:0000256" key="3">
    <source>
        <dbReference type="ARBA" id="ARBA00022448"/>
    </source>
</evidence>
<accession>A0A1Y6BM68</accession>
<gene>
    <name evidence="7" type="ORF">SAMN05428998_106207</name>
</gene>
<dbReference type="PANTHER" id="PTHR30290">
    <property type="entry name" value="PERIPLASMIC BINDING COMPONENT OF ABC TRANSPORTER"/>
    <property type="match status" value="1"/>
</dbReference>
<keyword evidence="3" id="KW-0813">Transport</keyword>
<dbReference type="EMBL" id="FWZX01000006">
    <property type="protein sequence ID" value="SMF19144.1"/>
    <property type="molecule type" value="Genomic_DNA"/>
</dbReference>
<feature type="chain" id="PRO_5010998988" evidence="5">
    <location>
        <begin position="21"/>
        <end position="535"/>
    </location>
</feature>
<reference evidence="7 8" key="1">
    <citation type="submission" date="2017-04" db="EMBL/GenBank/DDBJ databases">
        <authorList>
            <person name="Afonso C.L."/>
            <person name="Miller P.J."/>
            <person name="Scott M.A."/>
            <person name="Spackman E."/>
            <person name="Goraichik I."/>
            <person name="Dimitrov K.M."/>
            <person name="Suarez D.L."/>
            <person name="Swayne D.E."/>
        </authorList>
    </citation>
    <scope>NUCLEOTIDE SEQUENCE [LARGE SCALE GENOMIC DNA]</scope>
    <source>
        <strain evidence="7 8">USBA 355</strain>
    </source>
</reference>
<evidence type="ECO:0000256" key="2">
    <source>
        <dbReference type="ARBA" id="ARBA00005695"/>
    </source>
</evidence>
<organism evidence="7 8">
    <name type="scientific">Tistlia consotensis USBA 355</name>
    <dbReference type="NCBI Taxonomy" id="560819"/>
    <lineage>
        <taxon>Bacteria</taxon>
        <taxon>Pseudomonadati</taxon>
        <taxon>Pseudomonadota</taxon>
        <taxon>Alphaproteobacteria</taxon>
        <taxon>Rhodospirillales</taxon>
        <taxon>Rhodovibrionaceae</taxon>
        <taxon>Tistlia</taxon>
    </lineage>
</organism>
<dbReference type="GO" id="GO:1904680">
    <property type="term" value="F:peptide transmembrane transporter activity"/>
    <property type="evidence" value="ECO:0007669"/>
    <property type="project" value="TreeGrafter"/>
</dbReference>
<sequence length="535" mass="58033">MNRILAACAGGAFVLGLAQAALSGTALVGTALADDLTIGLASEPSALDPHYHNLTPNNAAWQHIFDGLISQDAKQRLQPGLAVAWKPLDATTWEFDLRKGVTFHDGTPFDAEDVIYTIRRIPNVANSPSSFTIYTKSIASMEAKDPYTLIIKTEAPRPLLPTELSNLAIISKETCEGASGGDWPKTEDFNSGTLAVGTGPYKFAEFVKGDRLVLTRNDDYWGGKPTWDKVTFKPISSDGPRVAALLSGDVDVIDNPPTQDLPRLKADKNINVYSGLSNRVIYLHMDQFADDTPGVQGTNGRNPFKDKRVREAVSKAIDRKAIVEKIMGGVAVAAEQLLPKGMFGADPALEVEAYDPAGARKLLAEAGYPDGFKLVLGTPNDRYINDEKVAQAVAQFLTRVGIQTTVDASTKSVFFKRRNSYEFSMYLAGWGSGTGEMSSPLRALVATPDKEKGYGGTNRGRYSNPAVDAKIDEALQTLDDAGREKLLQEASDLVIKDYGILPLHYEVTSWATRKGLAYEPRTDQYTSAMSVTQAQ</sequence>
<evidence type="ECO:0000256" key="1">
    <source>
        <dbReference type="ARBA" id="ARBA00004418"/>
    </source>
</evidence>
<dbReference type="InterPro" id="IPR039424">
    <property type="entry name" value="SBP_5"/>
</dbReference>
<comment type="subcellular location">
    <subcellularLocation>
        <location evidence="1">Periplasm</location>
    </subcellularLocation>
</comment>
<dbReference type="Gene3D" id="3.10.105.10">
    <property type="entry name" value="Dipeptide-binding Protein, Domain 3"/>
    <property type="match status" value="1"/>
</dbReference>